<dbReference type="AlphaFoldDB" id="K6Q1N1"/>
<keyword evidence="3" id="KW-1185">Reference proteome</keyword>
<evidence type="ECO:0000256" key="1">
    <source>
        <dbReference type="SAM" id="MobiDB-lite"/>
    </source>
</evidence>
<feature type="compositionally biased region" description="Low complexity" evidence="1">
    <location>
        <begin position="99"/>
        <end position="112"/>
    </location>
</feature>
<accession>K6Q1N1</accession>
<dbReference type="HOGENOM" id="CLU_1170216_0_0_9"/>
<proteinExistence type="predicted"/>
<gene>
    <name evidence="2" type="ORF">ThesuDRAFT_00600</name>
</gene>
<evidence type="ECO:0000313" key="3">
    <source>
        <dbReference type="Proteomes" id="UP000005710"/>
    </source>
</evidence>
<name>K6Q1N1_9FIRM</name>
<evidence type="ECO:0000313" key="2">
    <source>
        <dbReference type="EMBL" id="EKP94889.1"/>
    </source>
</evidence>
<dbReference type="EMBL" id="AENY02000002">
    <property type="protein sequence ID" value="EKP94889.1"/>
    <property type="molecule type" value="Genomic_DNA"/>
</dbReference>
<comment type="caution">
    <text evidence="2">The sequence shown here is derived from an EMBL/GenBank/DDBJ whole genome shotgun (WGS) entry which is preliminary data.</text>
</comment>
<feature type="compositionally biased region" description="Gly residues" evidence="1">
    <location>
        <begin position="113"/>
        <end position="127"/>
    </location>
</feature>
<feature type="region of interest" description="Disordered" evidence="1">
    <location>
        <begin position="99"/>
        <end position="146"/>
    </location>
</feature>
<organism evidence="2 3">
    <name type="scientific">Thermaerobacter subterraneus DSM 13965</name>
    <dbReference type="NCBI Taxonomy" id="867903"/>
    <lineage>
        <taxon>Bacteria</taxon>
        <taxon>Bacillati</taxon>
        <taxon>Bacillota</taxon>
        <taxon>Clostridia</taxon>
        <taxon>Eubacteriales</taxon>
        <taxon>Clostridiales Family XVII. Incertae Sedis</taxon>
        <taxon>Thermaerobacter</taxon>
    </lineage>
</organism>
<dbReference type="Proteomes" id="UP000005710">
    <property type="component" value="Unassembled WGS sequence"/>
</dbReference>
<protein>
    <submittedName>
        <fullName evidence="2">Uncharacterized protein</fullName>
    </submittedName>
</protein>
<sequence>MSAGAQGAGLDAARPHLLAVRSVVFGTCNLLLLGVPAGWRLGDGAFPPEVDRWHVRDGVSWATAGRGHWWLAARTGTGGRAALRAELFLQVTPAGAVAAGPGTPAAEAASAAGRGGRSAGPRPGKGGAQARASGKRGGGRPAARDWGLGRIDATGSCLLDGHPGWWAAGAVRRGFPGRWRPARALVLECSFTRRRLYIRLEAAPGGEPGDLEAAWEALLAEWRCH</sequence>
<reference evidence="2" key="2">
    <citation type="submission" date="2012-10" db="EMBL/GenBank/DDBJ databases">
        <title>Improved high-quality draft of Thermaerobacter subterraneus C21, DSM 13965.</title>
        <authorList>
            <consortium name="DOE Joint Genome Institute"/>
            <person name="Eisen J."/>
            <person name="Huntemann M."/>
            <person name="Wei C.-L."/>
            <person name="Han J."/>
            <person name="Detter J.C."/>
            <person name="Han C."/>
            <person name="Tapia R."/>
            <person name="Chen A."/>
            <person name="Kyrpides N."/>
            <person name="Mavromatis K."/>
            <person name="Markowitz V."/>
            <person name="Szeto E."/>
            <person name="Ivanova N."/>
            <person name="Mikhailova N."/>
            <person name="Ovchinnikova G."/>
            <person name="Pagani I."/>
            <person name="Pati A."/>
            <person name="Goodwin L."/>
            <person name="Nordberg H.P."/>
            <person name="Cantor M.N."/>
            <person name="Hua S.X."/>
            <person name="Woyke T."/>
            <person name="Eisen J."/>
            <person name="Klenk H.-P."/>
        </authorList>
    </citation>
    <scope>NUCLEOTIDE SEQUENCE [LARGE SCALE GENOMIC DNA]</scope>
    <source>
        <strain evidence="2">DSM 13965</strain>
    </source>
</reference>
<dbReference type="eggNOG" id="ENOG502ZVBX">
    <property type="taxonomic scope" value="Bacteria"/>
</dbReference>
<dbReference type="RefSeq" id="WP_006902880.1">
    <property type="nucleotide sequence ID" value="NZ_JH976535.1"/>
</dbReference>
<dbReference type="STRING" id="867903.ThesuDRAFT_00600"/>
<dbReference type="OrthoDB" id="2084179at2"/>
<reference evidence="2" key="1">
    <citation type="submission" date="2010-10" db="EMBL/GenBank/DDBJ databases">
        <authorList>
            <consortium name="US DOE Joint Genome Institute (JGI-PGF)"/>
            <person name="Lucas S."/>
            <person name="Copeland A."/>
            <person name="Lapidus A."/>
            <person name="Bruce D."/>
            <person name="Goodwin L."/>
            <person name="Pitluck S."/>
            <person name="Kyrpides N."/>
            <person name="Mavromatis K."/>
            <person name="Detter J.C."/>
            <person name="Han C."/>
            <person name="Land M."/>
            <person name="Hauser L."/>
            <person name="Markowitz V."/>
            <person name="Cheng J.-F."/>
            <person name="Hugenholtz P."/>
            <person name="Woyke T."/>
            <person name="Wu D."/>
            <person name="Pukall R."/>
            <person name="Wahrenburg C."/>
            <person name="Brambilla E."/>
            <person name="Klenk H.-P."/>
            <person name="Eisen J.A."/>
        </authorList>
    </citation>
    <scope>NUCLEOTIDE SEQUENCE [LARGE SCALE GENOMIC DNA]</scope>
    <source>
        <strain evidence="2">DSM 13965</strain>
    </source>
</reference>